<accession>A0AA86SMN8</accession>
<reference evidence="1" key="1">
    <citation type="submission" date="2023-10" db="EMBL/GenBank/DDBJ databases">
        <authorList>
            <person name="Domelevo Entfellner J.-B."/>
        </authorList>
    </citation>
    <scope>NUCLEOTIDE SEQUENCE</scope>
</reference>
<evidence type="ECO:0000313" key="1">
    <source>
        <dbReference type="EMBL" id="CAJ1950861.1"/>
    </source>
</evidence>
<keyword evidence="2" id="KW-1185">Reference proteome</keyword>
<protein>
    <submittedName>
        <fullName evidence="1">Uncharacterized protein</fullName>
    </submittedName>
</protein>
<dbReference type="Proteomes" id="UP001189624">
    <property type="component" value="Chromosome 4"/>
</dbReference>
<organism evidence="1 2">
    <name type="scientific">Sphenostylis stenocarpa</name>
    <dbReference type="NCBI Taxonomy" id="92480"/>
    <lineage>
        <taxon>Eukaryota</taxon>
        <taxon>Viridiplantae</taxon>
        <taxon>Streptophyta</taxon>
        <taxon>Embryophyta</taxon>
        <taxon>Tracheophyta</taxon>
        <taxon>Spermatophyta</taxon>
        <taxon>Magnoliopsida</taxon>
        <taxon>eudicotyledons</taxon>
        <taxon>Gunneridae</taxon>
        <taxon>Pentapetalae</taxon>
        <taxon>rosids</taxon>
        <taxon>fabids</taxon>
        <taxon>Fabales</taxon>
        <taxon>Fabaceae</taxon>
        <taxon>Papilionoideae</taxon>
        <taxon>50 kb inversion clade</taxon>
        <taxon>NPAAA clade</taxon>
        <taxon>indigoferoid/millettioid clade</taxon>
        <taxon>Phaseoleae</taxon>
        <taxon>Sphenostylis</taxon>
    </lineage>
</organism>
<dbReference type="AlphaFoldDB" id="A0AA86SMN8"/>
<sequence>MFGLGYCSPSPETFMGRSRSRHSRVAVEEEKDNADFHRNFRTFLKYSQISQFQKPSSID</sequence>
<dbReference type="Gramene" id="rna-AYBTSS11_LOCUS14473">
    <property type="protein sequence ID" value="CAJ1950861.1"/>
    <property type="gene ID" value="gene-AYBTSS11_LOCUS14473"/>
</dbReference>
<proteinExistence type="predicted"/>
<dbReference type="EMBL" id="OY731401">
    <property type="protein sequence ID" value="CAJ1950861.1"/>
    <property type="molecule type" value="Genomic_DNA"/>
</dbReference>
<evidence type="ECO:0000313" key="2">
    <source>
        <dbReference type="Proteomes" id="UP001189624"/>
    </source>
</evidence>
<gene>
    <name evidence="1" type="ORF">AYBTSS11_LOCUS14473</name>
</gene>
<name>A0AA86SMN8_9FABA</name>